<feature type="region of interest" description="Disordered" evidence="1">
    <location>
        <begin position="79"/>
        <end position="101"/>
    </location>
</feature>
<evidence type="ECO:0000256" key="1">
    <source>
        <dbReference type="SAM" id="MobiDB-lite"/>
    </source>
</evidence>
<dbReference type="InterPro" id="IPR012464">
    <property type="entry name" value="DUF1676"/>
</dbReference>
<keyword evidence="2" id="KW-1133">Transmembrane helix</keyword>
<accession>A0A8K0KGB9</accession>
<feature type="chain" id="PRO_5035427587" description="Osiris 7" evidence="3">
    <location>
        <begin position="20"/>
        <end position="308"/>
    </location>
</feature>
<protein>
    <recommendedName>
        <fullName evidence="6">Osiris 7</fullName>
    </recommendedName>
</protein>
<feature type="compositionally biased region" description="Gly residues" evidence="1">
    <location>
        <begin position="263"/>
        <end position="277"/>
    </location>
</feature>
<reference evidence="4" key="1">
    <citation type="submission" date="2013-04" db="EMBL/GenBank/DDBJ databases">
        <authorList>
            <person name="Qu J."/>
            <person name="Murali S.C."/>
            <person name="Bandaranaike D."/>
            <person name="Bellair M."/>
            <person name="Blankenburg K."/>
            <person name="Chao H."/>
            <person name="Dinh H."/>
            <person name="Doddapaneni H."/>
            <person name="Downs B."/>
            <person name="Dugan-Rocha S."/>
            <person name="Elkadiri S."/>
            <person name="Gnanaolivu R.D."/>
            <person name="Hernandez B."/>
            <person name="Javaid M."/>
            <person name="Jayaseelan J.C."/>
            <person name="Lee S."/>
            <person name="Li M."/>
            <person name="Ming W."/>
            <person name="Munidasa M."/>
            <person name="Muniz J."/>
            <person name="Nguyen L."/>
            <person name="Ongeri F."/>
            <person name="Osuji N."/>
            <person name="Pu L.-L."/>
            <person name="Puazo M."/>
            <person name="Qu C."/>
            <person name="Quiroz J."/>
            <person name="Raj R."/>
            <person name="Weissenberger G."/>
            <person name="Xin Y."/>
            <person name="Zou X."/>
            <person name="Han Y."/>
            <person name="Richards S."/>
            <person name="Worley K."/>
            <person name="Muzny D."/>
            <person name="Gibbs R."/>
        </authorList>
    </citation>
    <scope>NUCLEOTIDE SEQUENCE</scope>
    <source>
        <strain evidence="4">Sampled in the wild</strain>
    </source>
</reference>
<feature type="signal peptide" evidence="3">
    <location>
        <begin position="1"/>
        <end position="19"/>
    </location>
</feature>
<evidence type="ECO:0000313" key="5">
    <source>
        <dbReference type="Proteomes" id="UP000792457"/>
    </source>
</evidence>
<reference evidence="4" key="2">
    <citation type="submission" date="2017-10" db="EMBL/GenBank/DDBJ databases">
        <title>Ladona fulva Genome sequencing and assembly.</title>
        <authorList>
            <person name="Murali S."/>
            <person name="Richards S."/>
            <person name="Bandaranaike D."/>
            <person name="Bellair M."/>
            <person name="Blankenburg K."/>
            <person name="Chao H."/>
            <person name="Dinh H."/>
            <person name="Doddapaneni H."/>
            <person name="Dugan-Rocha S."/>
            <person name="Elkadiri S."/>
            <person name="Gnanaolivu R."/>
            <person name="Hernandez B."/>
            <person name="Skinner E."/>
            <person name="Javaid M."/>
            <person name="Lee S."/>
            <person name="Li M."/>
            <person name="Ming W."/>
            <person name="Munidasa M."/>
            <person name="Muniz J."/>
            <person name="Nguyen L."/>
            <person name="Hughes D."/>
            <person name="Osuji N."/>
            <person name="Pu L.-L."/>
            <person name="Puazo M."/>
            <person name="Qu C."/>
            <person name="Quiroz J."/>
            <person name="Raj R."/>
            <person name="Weissenberger G."/>
            <person name="Xin Y."/>
            <person name="Zou X."/>
            <person name="Han Y."/>
            <person name="Worley K."/>
            <person name="Muzny D."/>
            <person name="Gibbs R."/>
        </authorList>
    </citation>
    <scope>NUCLEOTIDE SEQUENCE</scope>
    <source>
        <strain evidence="4">Sampled in the wild</strain>
    </source>
</reference>
<keyword evidence="3" id="KW-0732">Signal</keyword>
<comment type="caution">
    <text evidence="4">The sequence shown here is derived from an EMBL/GenBank/DDBJ whole genome shotgun (WGS) entry which is preliminary data.</text>
</comment>
<dbReference type="AlphaFoldDB" id="A0A8K0KGB9"/>
<evidence type="ECO:0000313" key="4">
    <source>
        <dbReference type="EMBL" id="KAG8231808.1"/>
    </source>
</evidence>
<gene>
    <name evidence="4" type="ORF">J437_LFUL012637</name>
</gene>
<dbReference type="PANTHER" id="PTHR21879">
    <property type="entry name" value="FI03362P-RELATED-RELATED"/>
    <property type="match status" value="1"/>
</dbReference>
<proteinExistence type="predicted"/>
<evidence type="ECO:0008006" key="6">
    <source>
        <dbReference type="Google" id="ProtNLM"/>
    </source>
</evidence>
<keyword evidence="2" id="KW-0472">Membrane</keyword>
<evidence type="ECO:0000256" key="2">
    <source>
        <dbReference type="SAM" id="Phobius"/>
    </source>
</evidence>
<name>A0A8K0KGB9_LADFU</name>
<organism evidence="4 5">
    <name type="scientific">Ladona fulva</name>
    <name type="common">Scarce chaser dragonfly</name>
    <name type="synonym">Libellula fulva</name>
    <dbReference type="NCBI Taxonomy" id="123851"/>
    <lineage>
        <taxon>Eukaryota</taxon>
        <taxon>Metazoa</taxon>
        <taxon>Ecdysozoa</taxon>
        <taxon>Arthropoda</taxon>
        <taxon>Hexapoda</taxon>
        <taxon>Insecta</taxon>
        <taxon>Pterygota</taxon>
        <taxon>Palaeoptera</taxon>
        <taxon>Odonata</taxon>
        <taxon>Epiprocta</taxon>
        <taxon>Anisoptera</taxon>
        <taxon>Libelluloidea</taxon>
        <taxon>Libellulidae</taxon>
        <taxon>Ladona</taxon>
    </lineage>
</organism>
<dbReference type="PANTHER" id="PTHR21879:SF22">
    <property type="entry name" value="FI03362P-RELATED"/>
    <property type="match status" value="1"/>
</dbReference>
<dbReference type="EMBL" id="KZ308576">
    <property type="protein sequence ID" value="KAG8231808.1"/>
    <property type="molecule type" value="Genomic_DNA"/>
</dbReference>
<evidence type="ECO:0000256" key="3">
    <source>
        <dbReference type="SAM" id="SignalP"/>
    </source>
</evidence>
<feature type="transmembrane region" description="Helical" evidence="2">
    <location>
        <begin position="198"/>
        <end position="216"/>
    </location>
</feature>
<keyword evidence="5" id="KW-1185">Reference proteome</keyword>
<feature type="region of interest" description="Disordered" evidence="1">
    <location>
        <begin position="263"/>
        <end position="308"/>
    </location>
</feature>
<dbReference type="GO" id="GO:0016020">
    <property type="term" value="C:membrane"/>
    <property type="evidence" value="ECO:0007669"/>
    <property type="project" value="TreeGrafter"/>
</dbReference>
<keyword evidence="2" id="KW-0812">Transmembrane</keyword>
<dbReference type="Pfam" id="PF07898">
    <property type="entry name" value="DUF1676"/>
    <property type="match status" value="1"/>
</dbReference>
<sequence>MSQGRVLLALAMALALVAATPVQQPAESEDLIGEIAGDCLGKGEYLTTCVKGRLFRAVDRMFKANDQGFSIVDGVSVVKTEEDGPPEPQEADGSPRSLEETPVEELIWSRVSRFLRTHTVKVDVKGTDVAETINAAGRTLGDVAETFGLGDTVEESGRKKVKGLKLLLPLLLLFKLKIAALIPLAIAAIALIAGKALLIGKLALVLAIVLGLKKLFSQEKVVTYEVVAHPHHSHSHGHSSVVSSGHDDSYSVGGGGYGGGGGGGYSSSGSGGSGGWGRSFEVQAASPSGWEPQNLAYRGQPQVATNQQ</sequence>
<dbReference type="OrthoDB" id="8192916at2759"/>
<dbReference type="Proteomes" id="UP000792457">
    <property type="component" value="Unassembled WGS sequence"/>
</dbReference>